<comment type="caution">
    <text evidence="2">The sequence shown here is derived from an EMBL/GenBank/DDBJ whole genome shotgun (WGS) entry which is preliminary data.</text>
</comment>
<gene>
    <name evidence="2" type="ORF">E2C01_006260</name>
</gene>
<evidence type="ECO:0000256" key="1">
    <source>
        <dbReference type="SAM" id="MobiDB-lite"/>
    </source>
</evidence>
<dbReference type="EMBL" id="VSRR010000287">
    <property type="protein sequence ID" value="MPC13524.1"/>
    <property type="molecule type" value="Genomic_DNA"/>
</dbReference>
<dbReference type="AlphaFoldDB" id="A0A5B7CXP0"/>
<proteinExistence type="predicted"/>
<protein>
    <submittedName>
        <fullName evidence="2">Uncharacterized protein</fullName>
    </submittedName>
</protein>
<reference evidence="2 3" key="1">
    <citation type="submission" date="2019-05" db="EMBL/GenBank/DDBJ databases">
        <title>Another draft genome of Portunus trituberculatus and its Hox gene families provides insights of decapod evolution.</title>
        <authorList>
            <person name="Jeong J.-H."/>
            <person name="Song I."/>
            <person name="Kim S."/>
            <person name="Choi T."/>
            <person name="Kim D."/>
            <person name="Ryu S."/>
            <person name="Kim W."/>
        </authorList>
    </citation>
    <scope>NUCLEOTIDE SEQUENCE [LARGE SCALE GENOMIC DNA]</scope>
    <source>
        <tissue evidence="2">Muscle</tissue>
    </source>
</reference>
<feature type="compositionally biased region" description="Polar residues" evidence="1">
    <location>
        <begin position="11"/>
        <end position="35"/>
    </location>
</feature>
<feature type="compositionally biased region" description="Basic and acidic residues" evidence="1">
    <location>
        <begin position="60"/>
        <end position="71"/>
    </location>
</feature>
<keyword evidence="3" id="KW-1185">Reference proteome</keyword>
<sequence length="94" mass="10050">MAARMPMRYMTKSSSSALDKYTTISHKPGSHTPQVSGKIGQGGKKCNKVSPLRCQFPKQAEQKTIEGDSKDGPALPTTAPVAPQRLPGRLLSPS</sequence>
<evidence type="ECO:0000313" key="2">
    <source>
        <dbReference type="EMBL" id="MPC13524.1"/>
    </source>
</evidence>
<dbReference type="Proteomes" id="UP000324222">
    <property type="component" value="Unassembled WGS sequence"/>
</dbReference>
<evidence type="ECO:0000313" key="3">
    <source>
        <dbReference type="Proteomes" id="UP000324222"/>
    </source>
</evidence>
<organism evidence="2 3">
    <name type="scientific">Portunus trituberculatus</name>
    <name type="common">Swimming crab</name>
    <name type="synonym">Neptunus trituberculatus</name>
    <dbReference type="NCBI Taxonomy" id="210409"/>
    <lineage>
        <taxon>Eukaryota</taxon>
        <taxon>Metazoa</taxon>
        <taxon>Ecdysozoa</taxon>
        <taxon>Arthropoda</taxon>
        <taxon>Crustacea</taxon>
        <taxon>Multicrustacea</taxon>
        <taxon>Malacostraca</taxon>
        <taxon>Eumalacostraca</taxon>
        <taxon>Eucarida</taxon>
        <taxon>Decapoda</taxon>
        <taxon>Pleocyemata</taxon>
        <taxon>Brachyura</taxon>
        <taxon>Eubrachyura</taxon>
        <taxon>Portunoidea</taxon>
        <taxon>Portunidae</taxon>
        <taxon>Portuninae</taxon>
        <taxon>Portunus</taxon>
    </lineage>
</organism>
<name>A0A5B7CXP0_PORTR</name>
<feature type="region of interest" description="Disordered" evidence="1">
    <location>
        <begin position="1"/>
        <end position="94"/>
    </location>
</feature>
<accession>A0A5B7CXP0</accession>